<dbReference type="STRING" id="4072.A0A2G2Y7U9"/>
<dbReference type="Gene3D" id="3.10.580.10">
    <property type="entry name" value="CBS-domain"/>
    <property type="match status" value="1"/>
</dbReference>
<protein>
    <recommendedName>
        <fullName evidence="2">CBS domain-containing protein</fullName>
    </recommendedName>
</protein>
<keyword evidence="1" id="KW-0129">CBS domain</keyword>
<organism evidence="3 4">
    <name type="scientific">Capsicum annuum</name>
    <name type="common">Capsicum pepper</name>
    <dbReference type="NCBI Taxonomy" id="4072"/>
    <lineage>
        <taxon>Eukaryota</taxon>
        <taxon>Viridiplantae</taxon>
        <taxon>Streptophyta</taxon>
        <taxon>Embryophyta</taxon>
        <taxon>Tracheophyta</taxon>
        <taxon>Spermatophyta</taxon>
        <taxon>Magnoliopsida</taxon>
        <taxon>eudicotyledons</taxon>
        <taxon>Gunneridae</taxon>
        <taxon>Pentapetalae</taxon>
        <taxon>asterids</taxon>
        <taxon>lamiids</taxon>
        <taxon>Solanales</taxon>
        <taxon>Solanaceae</taxon>
        <taxon>Solanoideae</taxon>
        <taxon>Capsiceae</taxon>
        <taxon>Capsicum</taxon>
    </lineage>
</organism>
<evidence type="ECO:0000259" key="2">
    <source>
        <dbReference type="Pfam" id="PF00571"/>
    </source>
</evidence>
<accession>A0A2G2Y7U9</accession>
<evidence type="ECO:0000313" key="4">
    <source>
        <dbReference type="Proteomes" id="UP000222542"/>
    </source>
</evidence>
<dbReference type="AlphaFoldDB" id="A0A2G2Y7U9"/>
<name>A0A2G2Y7U9_CAPAN</name>
<dbReference type="PANTHER" id="PTHR43080">
    <property type="entry name" value="CBS DOMAIN-CONTAINING PROTEIN CBSX3, MITOCHONDRIAL"/>
    <property type="match status" value="1"/>
</dbReference>
<dbReference type="InterPro" id="IPR046342">
    <property type="entry name" value="CBS_dom_sf"/>
</dbReference>
<dbReference type="InterPro" id="IPR051257">
    <property type="entry name" value="Diverse_CBS-Domain"/>
</dbReference>
<evidence type="ECO:0000256" key="1">
    <source>
        <dbReference type="ARBA" id="ARBA00023122"/>
    </source>
</evidence>
<gene>
    <name evidence="3" type="ORF">T459_30243</name>
</gene>
<proteinExistence type="predicted"/>
<keyword evidence="4" id="KW-1185">Reference proteome</keyword>
<sequence length="154" mass="17286">MMRFFSFLALLEMEEWKKFGIQTQLELALISLSRMVMINPKDTVLNATKKMLESQTSFAIVAIDKIPQRILTSKDILMRVLAQDLSPESILVDRVMTPNPECATTDAPIVDALHPMHDGNFLHLHIVVKDGIVVDVVDVLHITHAAVATVRQQT</sequence>
<dbReference type="PANTHER" id="PTHR43080:SF2">
    <property type="entry name" value="CBS DOMAIN-CONTAINING PROTEIN"/>
    <property type="match status" value="1"/>
</dbReference>
<reference evidence="3 4" key="2">
    <citation type="journal article" date="2017" name="Genome Biol.">
        <title>New reference genome sequences of hot pepper reveal the massive evolution of plant disease-resistance genes by retroduplication.</title>
        <authorList>
            <person name="Kim S."/>
            <person name="Park J."/>
            <person name="Yeom S.I."/>
            <person name="Kim Y.M."/>
            <person name="Seo E."/>
            <person name="Kim K.T."/>
            <person name="Kim M.S."/>
            <person name="Lee J.M."/>
            <person name="Cheong K."/>
            <person name="Shin H.S."/>
            <person name="Kim S.B."/>
            <person name="Han K."/>
            <person name="Lee J."/>
            <person name="Park M."/>
            <person name="Lee H.A."/>
            <person name="Lee H.Y."/>
            <person name="Lee Y."/>
            <person name="Oh S."/>
            <person name="Lee J.H."/>
            <person name="Choi E."/>
            <person name="Choi E."/>
            <person name="Lee S.E."/>
            <person name="Jeon J."/>
            <person name="Kim H."/>
            <person name="Choi G."/>
            <person name="Song H."/>
            <person name="Lee J."/>
            <person name="Lee S.C."/>
            <person name="Kwon J.K."/>
            <person name="Lee H.Y."/>
            <person name="Koo N."/>
            <person name="Hong Y."/>
            <person name="Kim R.W."/>
            <person name="Kang W.H."/>
            <person name="Huh J.H."/>
            <person name="Kang B.C."/>
            <person name="Yang T.J."/>
            <person name="Lee Y.H."/>
            <person name="Bennetzen J.L."/>
            <person name="Choi D."/>
        </authorList>
    </citation>
    <scope>NUCLEOTIDE SEQUENCE [LARGE SCALE GENOMIC DNA]</scope>
    <source>
        <strain evidence="4">cv. CM334</strain>
    </source>
</reference>
<dbReference type="OMA" id="RMVMINP"/>
<dbReference type="SUPFAM" id="SSF54631">
    <property type="entry name" value="CBS-domain pair"/>
    <property type="match status" value="1"/>
</dbReference>
<dbReference type="InterPro" id="IPR000644">
    <property type="entry name" value="CBS_dom"/>
</dbReference>
<dbReference type="Pfam" id="PF00571">
    <property type="entry name" value="CBS"/>
    <property type="match status" value="1"/>
</dbReference>
<reference evidence="3 4" key="1">
    <citation type="journal article" date="2014" name="Nat. Genet.">
        <title>Genome sequence of the hot pepper provides insights into the evolution of pungency in Capsicum species.</title>
        <authorList>
            <person name="Kim S."/>
            <person name="Park M."/>
            <person name="Yeom S.I."/>
            <person name="Kim Y.M."/>
            <person name="Lee J.M."/>
            <person name="Lee H.A."/>
            <person name="Seo E."/>
            <person name="Choi J."/>
            <person name="Cheong K."/>
            <person name="Kim K.T."/>
            <person name="Jung K."/>
            <person name="Lee G.W."/>
            <person name="Oh S.K."/>
            <person name="Bae C."/>
            <person name="Kim S.B."/>
            <person name="Lee H.Y."/>
            <person name="Kim S.Y."/>
            <person name="Kim M.S."/>
            <person name="Kang B.C."/>
            <person name="Jo Y.D."/>
            <person name="Yang H.B."/>
            <person name="Jeong H.J."/>
            <person name="Kang W.H."/>
            <person name="Kwon J.K."/>
            <person name="Shin C."/>
            <person name="Lim J.Y."/>
            <person name="Park J.H."/>
            <person name="Huh J.H."/>
            <person name="Kim J.S."/>
            <person name="Kim B.D."/>
            <person name="Cohen O."/>
            <person name="Paran I."/>
            <person name="Suh M.C."/>
            <person name="Lee S.B."/>
            <person name="Kim Y.K."/>
            <person name="Shin Y."/>
            <person name="Noh S.J."/>
            <person name="Park J."/>
            <person name="Seo Y.S."/>
            <person name="Kwon S.Y."/>
            <person name="Kim H.A."/>
            <person name="Park J.M."/>
            <person name="Kim H.J."/>
            <person name="Choi S.B."/>
            <person name="Bosland P.W."/>
            <person name="Reeves G."/>
            <person name="Jo S.H."/>
            <person name="Lee B.W."/>
            <person name="Cho H.T."/>
            <person name="Choi H.S."/>
            <person name="Lee M.S."/>
            <person name="Yu Y."/>
            <person name="Do Choi Y."/>
            <person name="Park B.S."/>
            <person name="van Deynze A."/>
            <person name="Ashrafi H."/>
            <person name="Hill T."/>
            <person name="Kim W.T."/>
            <person name="Pai H.S."/>
            <person name="Ahn H.K."/>
            <person name="Yeam I."/>
            <person name="Giovannoni J.J."/>
            <person name="Rose J.K."/>
            <person name="Sorensen I."/>
            <person name="Lee S.J."/>
            <person name="Kim R.W."/>
            <person name="Choi I.Y."/>
            <person name="Choi B.S."/>
            <person name="Lim J.S."/>
            <person name="Lee Y.H."/>
            <person name="Choi D."/>
        </authorList>
    </citation>
    <scope>NUCLEOTIDE SEQUENCE [LARGE SCALE GENOMIC DNA]</scope>
    <source>
        <strain evidence="4">cv. CM334</strain>
    </source>
</reference>
<dbReference type="Proteomes" id="UP000222542">
    <property type="component" value="Unassembled WGS sequence"/>
</dbReference>
<evidence type="ECO:0000313" key="3">
    <source>
        <dbReference type="EMBL" id="PHT65818.1"/>
    </source>
</evidence>
<feature type="domain" description="CBS" evidence="2">
    <location>
        <begin position="92"/>
        <end position="145"/>
    </location>
</feature>
<comment type="caution">
    <text evidence="3">The sequence shown here is derived from an EMBL/GenBank/DDBJ whole genome shotgun (WGS) entry which is preliminary data.</text>
</comment>
<dbReference type="Gramene" id="PHT65818">
    <property type="protein sequence ID" value="PHT65818"/>
    <property type="gene ID" value="T459_30243"/>
</dbReference>
<dbReference type="EMBL" id="AYRZ02000012">
    <property type="protein sequence ID" value="PHT65818.1"/>
    <property type="molecule type" value="Genomic_DNA"/>
</dbReference>